<organism evidence="1">
    <name type="scientific">marine sediment metagenome</name>
    <dbReference type="NCBI Taxonomy" id="412755"/>
    <lineage>
        <taxon>unclassified sequences</taxon>
        <taxon>metagenomes</taxon>
        <taxon>ecological metagenomes</taxon>
    </lineage>
</organism>
<feature type="non-terminal residue" evidence="1">
    <location>
        <position position="57"/>
    </location>
</feature>
<name>X1ARK3_9ZZZZ</name>
<evidence type="ECO:0000313" key="1">
    <source>
        <dbReference type="EMBL" id="GAG71947.1"/>
    </source>
</evidence>
<comment type="caution">
    <text evidence="1">The sequence shown here is derived from an EMBL/GenBank/DDBJ whole genome shotgun (WGS) entry which is preliminary data.</text>
</comment>
<proteinExistence type="predicted"/>
<dbReference type="AlphaFoldDB" id="X1ARK3"/>
<sequence length="57" mass="6867">MNNTGWVIVDTHNNCLLFSPTEFYMFEDDTDLVIPFMYDSSRFTVFRKEEDLEELYS</sequence>
<reference evidence="1" key="1">
    <citation type="journal article" date="2014" name="Front. Microbiol.">
        <title>High frequency of phylogenetically diverse reductive dehalogenase-homologous genes in deep subseafloor sedimentary metagenomes.</title>
        <authorList>
            <person name="Kawai M."/>
            <person name="Futagami T."/>
            <person name="Toyoda A."/>
            <person name="Takaki Y."/>
            <person name="Nishi S."/>
            <person name="Hori S."/>
            <person name="Arai W."/>
            <person name="Tsubouchi T."/>
            <person name="Morono Y."/>
            <person name="Uchiyama I."/>
            <person name="Ito T."/>
            <person name="Fujiyama A."/>
            <person name="Inagaki F."/>
            <person name="Takami H."/>
        </authorList>
    </citation>
    <scope>NUCLEOTIDE SEQUENCE</scope>
    <source>
        <strain evidence="1">Expedition CK06-06</strain>
    </source>
</reference>
<accession>X1ARK3</accession>
<protein>
    <submittedName>
        <fullName evidence="1">Uncharacterized protein</fullName>
    </submittedName>
</protein>
<gene>
    <name evidence="1" type="ORF">S01H4_15870</name>
</gene>
<dbReference type="EMBL" id="BART01006956">
    <property type="protein sequence ID" value="GAG71947.1"/>
    <property type="molecule type" value="Genomic_DNA"/>
</dbReference>